<keyword evidence="2" id="KW-0521">NADP</keyword>
<dbReference type="OrthoDB" id="658698at2"/>
<dbReference type="GO" id="GO:0016491">
    <property type="term" value="F:oxidoreductase activity"/>
    <property type="evidence" value="ECO:0007669"/>
    <property type="project" value="UniProtKB-KW"/>
</dbReference>
<name>A0A2S0WC69_9CORY</name>
<dbReference type="AlphaFoldDB" id="A0A2S0WC69"/>
<evidence type="ECO:0000313" key="4">
    <source>
        <dbReference type="EMBL" id="AWB83344.1"/>
    </source>
</evidence>
<dbReference type="EMBL" id="CP026948">
    <property type="protein sequence ID" value="AWB83344.1"/>
    <property type="molecule type" value="Genomic_DNA"/>
</dbReference>
<dbReference type="Proteomes" id="UP000244754">
    <property type="component" value="Chromosome"/>
</dbReference>
<dbReference type="RefSeq" id="WP_108403339.1">
    <property type="nucleotide sequence ID" value="NZ_CP026948.1"/>
</dbReference>
<dbReference type="PROSITE" id="PS00061">
    <property type="entry name" value="ADH_SHORT"/>
    <property type="match status" value="1"/>
</dbReference>
<dbReference type="Gene3D" id="3.40.50.720">
    <property type="entry name" value="NAD(P)-binding Rossmann-like Domain"/>
    <property type="match status" value="1"/>
</dbReference>
<dbReference type="PANTHER" id="PTHR43391">
    <property type="entry name" value="RETINOL DEHYDROGENASE-RELATED"/>
    <property type="match status" value="1"/>
</dbReference>
<sequence length="267" mass="29339">MTSSLSRKKSIFISGGASGIGMETAKRMLDRGWVVGCYDIVPVEWHTDPNLGLDLDEGQLITGHLDVRNWEDWVAAVEDFTSHTGGRLDGFFNNAGVIIDGPLSEQDPERIQWILDINCVGVTYGAKACHPYLKRTKDSVMVSMCSASAIFGQPDISTYSASKFYVKGLTEALSLEWRKDNIRVTDLAPLWAKTKIADVNARSVRTLGVRLEPGDVADVAEKVFAEPSFIQKFRLHHGVSVPDKVLKALSDFAPDTLRRAATKVLVG</sequence>
<dbReference type="Pfam" id="PF00106">
    <property type="entry name" value="adh_short"/>
    <property type="match status" value="1"/>
</dbReference>
<organism evidence="4 5">
    <name type="scientific">Corynebacterium liangguodongii</name>
    <dbReference type="NCBI Taxonomy" id="2079535"/>
    <lineage>
        <taxon>Bacteria</taxon>
        <taxon>Bacillati</taxon>
        <taxon>Actinomycetota</taxon>
        <taxon>Actinomycetes</taxon>
        <taxon>Mycobacteriales</taxon>
        <taxon>Corynebacteriaceae</taxon>
        <taxon>Corynebacterium</taxon>
    </lineage>
</organism>
<dbReference type="KEGG" id="clia:C3E79_01625"/>
<reference evidence="5" key="1">
    <citation type="submission" date="2018-01" db="EMBL/GenBank/DDBJ databases">
        <authorList>
            <person name="Li J."/>
        </authorList>
    </citation>
    <scope>NUCLEOTIDE SEQUENCE [LARGE SCALE GENOMIC DNA]</scope>
    <source>
        <strain evidence="5">2184</strain>
    </source>
</reference>
<dbReference type="SUPFAM" id="SSF51735">
    <property type="entry name" value="NAD(P)-binding Rossmann-fold domains"/>
    <property type="match status" value="1"/>
</dbReference>
<dbReference type="PANTHER" id="PTHR43391:SF14">
    <property type="entry name" value="DEHYDROGENASE_REDUCTASE SDR FAMILY PROTEIN 7-LIKE"/>
    <property type="match status" value="1"/>
</dbReference>
<dbReference type="PRINTS" id="PR00081">
    <property type="entry name" value="GDHRDH"/>
</dbReference>
<evidence type="ECO:0000256" key="1">
    <source>
        <dbReference type="ARBA" id="ARBA00006484"/>
    </source>
</evidence>
<evidence type="ECO:0000256" key="2">
    <source>
        <dbReference type="ARBA" id="ARBA00022857"/>
    </source>
</evidence>
<evidence type="ECO:0000313" key="5">
    <source>
        <dbReference type="Proteomes" id="UP000244754"/>
    </source>
</evidence>
<evidence type="ECO:0000256" key="3">
    <source>
        <dbReference type="ARBA" id="ARBA00023002"/>
    </source>
</evidence>
<gene>
    <name evidence="4" type="ORF">C3E79_01625</name>
</gene>
<keyword evidence="5" id="KW-1185">Reference proteome</keyword>
<dbReference type="InterPro" id="IPR020904">
    <property type="entry name" value="Sc_DH/Rdtase_CS"/>
</dbReference>
<protein>
    <submittedName>
        <fullName evidence="4">Short-chain dehydrogenase</fullName>
    </submittedName>
</protein>
<dbReference type="InterPro" id="IPR002347">
    <property type="entry name" value="SDR_fam"/>
</dbReference>
<accession>A0A2S0WC69</accession>
<dbReference type="InterPro" id="IPR036291">
    <property type="entry name" value="NAD(P)-bd_dom_sf"/>
</dbReference>
<comment type="similarity">
    <text evidence="1">Belongs to the short-chain dehydrogenases/reductases (SDR) family.</text>
</comment>
<keyword evidence="3" id="KW-0560">Oxidoreductase</keyword>
<proteinExistence type="inferred from homology"/>
<dbReference type="NCBIfam" id="NF006123">
    <property type="entry name" value="PRK08267.1"/>
    <property type="match status" value="1"/>
</dbReference>